<sequence>MARNLVICLDGTGAQPRARGDSNVIKVFGMLDLTDPTKQIAYYDPGVGTFSSSASWGPLARWLSRVGGLAFGNGLRQNLGEAYTWLMREWNPGDRIFVFGFSRGAYTARALSGMLRTIGLLHAGSENLVPYAVSEFTKRSKDDRPQGKDGVTTPSGKTPTNAAPRTPQTVASRAFWAGIDEFSENFARKVNGRSTVRVAYLGAFDTVKAAGFLKWDIKWPYTRKLDNDVRVRHAVSIDEKRRPFREYLVTPSPQSQLEEVWFAGVHTDVGGTFEDDPRLSNVTLKWIVEGALEEGMLVEPGPYAKACTVTELSADGTVHANSWMWKIFIDRTRPIPANAFIHSSVRPRMEAPGLYETRIPSGVQWADPNWIDLAPVPVRAANPIESAPAPTEHPAPAAVATRPTTP</sequence>
<dbReference type="Pfam" id="PF09994">
    <property type="entry name" value="T6SS_Tle1-like_cat"/>
    <property type="match status" value="1"/>
</dbReference>
<reference evidence="3 4" key="1">
    <citation type="submission" date="2019-03" db="EMBL/GenBank/DDBJ databases">
        <title>Genomics of glacier-inhabiting Cryobacterium strains.</title>
        <authorList>
            <person name="Liu Q."/>
            <person name="Xin Y.-H."/>
        </authorList>
    </citation>
    <scope>NUCLEOTIDE SEQUENCE [LARGE SCALE GENOMIC DNA]</scope>
    <source>
        <strain evidence="3 4">MDB1-5</strain>
    </source>
</reference>
<feature type="region of interest" description="Disordered" evidence="1">
    <location>
        <begin position="137"/>
        <end position="167"/>
    </location>
</feature>
<evidence type="ECO:0000259" key="2">
    <source>
        <dbReference type="Pfam" id="PF09994"/>
    </source>
</evidence>
<feature type="domain" description="T6SS Phospholipase effector Tle1-like catalytic" evidence="2">
    <location>
        <begin position="3"/>
        <end position="289"/>
    </location>
</feature>
<organism evidence="3 4">
    <name type="scientific">Cryobacterium glucosi</name>
    <dbReference type="NCBI Taxonomy" id="1259175"/>
    <lineage>
        <taxon>Bacteria</taxon>
        <taxon>Bacillati</taxon>
        <taxon>Actinomycetota</taxon>
        <taxon>Actinomycetes</taxon>
        <taxon>Micrococcales</taxon>
        <taxon>Microbacteriaceae</taxon>
        <taxon>Cryobacterium</taxon>
    </lineage>
</organism>
<dbReference type="SUPFAM" id="SSF53474">
    <property type="entry name" value="alpha/beta-Hydrolases"/>
    <property type="match status" value="1"/>
</dbReference>
<dbReference type="RefSeq" id="WP_134561137.1">
    <property type="nucleotide sequence ID" value="NZ_SOFS01000012.1"/>
</dbReference>
<dbReference type="EMBL" id="SOFS01000012">
    <property type="protein sequence ID" value="TFC22585.1"/>
    <property type="molecule type" value="Genomic_DNA"/>
</dbReference>
<dbReference type="Proteomes" id="UP000297604">
    <property type="component" value="Unassembled WGS sequence"/>
</dbReference>
<keyword evidence="4" id="KW-1185">Reference proteome</keyword>
<dbReference type="PANTHER" id="PTHR33840:SF2">
    <property type="entry name" value="TLE1 PHOSPHOLIPASE DOMAIN-CONTAINING PROTEIN"/>
    <property type="match status" value="1"/>
</dbReference>
<accession>A0ABY2IQG1</accession>
<comment type="caution">
    <text evidence="3">The sequence shown here is derived from an EMBL/GenBank/DDBJ whole genome shotgun (WGS) entry which is preliminary data.</text>
</comment>
<dbReference type="InterPro" id="IPR029058">
    <property type="entry name" value="AB_hydrolase_fold"/>
</dbReference>
<name>A0ABY2IQG1_9MICO</name>
<feature type="compositionally biased region" description="Polar residues" evidence="1">
    <location>
        <begin position="152"/>
        <end position="167"/>
    </location>
</feature>
<evidence type="ECO:0000256" key="1">
    <source>
        <dbReference type="SAM" id="MobiDB-lite"/>
    </source>
</evidence>
<evidence type="ECO:0000313" key="4">
    <source>
        <dbReference type="Proteomes" id="UP000297604"/>
    </source>
</evidence>
<protein>
    <submittedName>
        <fullName evidence="3">DUF2235 domain-containing protein</fullName>
    </submittedName>
</protein>
<feature type="compositionally biased region" description="Low complexity" evidence="1">
    <location>
        <begin position="387"/>
        <end position="406"/>
    </location>
</feature>
<gene>
    <name evidence="3" type="ORF">E3O46_03845</name>
</gene>
<proteinExistence type="predicted"/>
<dbReference type="InterPro" id="IPR018712">
    <property type="entry name" value="Tle1-like_cat"/>
</dbReference>
<evidence type="ECO:0000313" key="3">
    <source>
        <dbReference type="EMBL" id="TFC22585.1"/>
    </source>
</evidence>
<feature type="compositionally biased region" description="Basic and acidic residues" evidence="1">
    <location>
        <begin position="137"/>
        <end position="147"/>
    </location>
</feature>
<dbReference type="PANTHER" id="PTHR33840">
    <property type="match status" value="1"/>
</dbReference>
<feature type="region of interest" description="Disordered" evidence="1">
    <location>
        <begin position="384"/>
        <end position="406"/>
    </location>
</feature>